<feature type="transmembrane region" description="Helical" evidence="1">
    <location>
        <begin position="34"/>
        <end position="52"/>
    </location>
</feature>
<keyword evidence="1" id="KW-1133">Transmembrane helix</keyword>
<protein>
    <submittedName>
        <fullName evidence="2">Uncharacterized protein</fullName>
    </submittedName>
</protein>
<feature type="transmembrane region" description="Helical" evidence="1">
    <location>
        <begin position="254"/>
        <end position="278"/>
    </location>
</feature>
<organism evidence="2">
    <name type="scientific">Edafosvirus sp</name>
    <dbReference type="NCBI Taxonomy" id="2487765"/>
    <lineage>
        <taxon>Viruses</taxon>
        <taxon>Varidnaviria</taxon>
        <taxon>Bamfordvirae</taxon>
        <taxon>Nucleocytoviricota</taxon>
        <taxon>Megaviricetes</taxon>
        <taxon>Imitervirales</taxon>
        <taxon>Mimiviridae</taxon>
        <taxon>Klosneuvirinae</taxon>
    </lineage>
</organism>
<evidence type="ECO:0000313" key="2">
    <source>
        <dbReference type="EMBL" id="AYV78946.1"/>
    </source>
</evidence>
<keyword evidence="1" id="KW-0472">Membrane</keyword>
<reference evidence="2" key="1">
    <citation type="submission" date="2018-10" db="EMBL/GenBank/DDBJ databases">
        <title>Hidden diversity of soil giant viruses.</title>
        <authorList>
            <person name="Schulz F."/>
            <person name="Alteio L."/>
            <person name="Goudeau D."/>
            <person name="Ryan E.M."/>
            <person name="Malmstrom R.R."/>
            <person name="Blanchard J."/>
            <person name="Woyke T."/>
        </authorList>
    </citation>
    <scope>NUCLEOTIDE SEQUENCE</scope>
    <source>
        <strain evidence="2">EDV1</strain>
    </source>
</reference>
<proteinExistence type="predicted"/>
<name>A0A3G4ZVN2_9VIRU</name>
<sequence>MQGFGSENGHVEEDGCKHICGPVITEEDWRDHKIPIIVIICVLTAMIVGFGISDATIYGQSRDFTSTGDTCPSFPQNLTSYTLKKQLLKQWKWTYNFQEFSGYVNQRCPSVLHDSDIYLGDSLISRSDQKVTSLVGRTYIYDCHGTIIYQVQAHDLFDAIINGLKITVSFQIMSADGSNTVGYVKGRYLIYDHIVIIDSYGNDIAHIDRDLLGLTWTFAVSNTSSPVSDPRVLTKLAAYKSFSEGDNTDGCNNYFWGIAWFFLAIGILLFLWLCRIVWYPCGLGKKCCPTNT</sequence>
<keyword evidence="1" id="KW-0812">Transmembrane</keyword>
<gene>
    <name evidence="2" type="ORF">Edafosvirus56_2</name>
</gene>
<dbReference type="EMBL" id="MK072121">
    <property type="protein sequence ID" value="AYV78946.1"/>
    <property type="molecule type" value="Genomic_DNA"/>
</dbReference>
<evidence type="ECO:0000256" key="1">
    <source>
        <dbReference type="SAM" id="Phobius"/>
    </source>
</evidence>
<accession>A0A3G4ZVN2</accession>